<reference evidence="1" key="1">
    <citation type="submission" date="2016-06" db="EMBL/GenBank/DDBJ databases">
        <authorList>
            <person name="Cuomo C."/>
            <person name="Litvintseva A."/>
            <person name="Heitman J."/>
            <person name="Chen Y."/>
            <person name="Sun S."/>
            <person name="Springer D."/>
            <person name="Dromer F."/>
            <person name="Young S."/>
            <person name="Zeng Q."/>
            <person name="Chapman S."/>
            <person name="Gujja S."/>
            <person name="Saif S."/>
            <person name="Birren B."/>
        </authorList>
    </citation>
    <scope>NUCLEOTIDE SEQUENCE</scope>
    <source>
        <strain evidence="1">CBS 7841</strain>
    </source>
</reference>
<reference evidence="1" key="3">
    <citation type="submission" date="2024-01" db="EMBL/GenBank/DDBJ databases">
        <authorList>
            <person name="Coelho M.A."/>
            <person name="David-Palma M."/>
            <person name="Shea T."/>
            <person name="Sun S."/>
            <person name="Cuomo C.A."/>
            <person name="Heitman J."/>
        </authorList>
    </citation>
    <scope>NUCLEOTIDE SEQUENCE</scope>
    <source>
        <strain evidence="1">CBS 7841</strain>
    </source>
</reference>
<proteinExistence type="predicted"/>
<dbReference type="AlphaFoldDB" id="A0A1E3IA46"/>
<evidence type="ECO:0000313" key="1">
    <source>
        <dbReference type="EMBL" id="WVN87108.1"/>
    </source>
</evidence>
<gene>
    <name evidence="1" type="ORF">L203_102284</name>
</gene>
<reference evidence="1" key="2">
    <citation type="journal article" date="2022" name="Elife">
        <title>Obligate sexual reproduction of a homothallic fungus closely related to the Cryptococcus pathogenic species complex.</title>
        <authorList>
            <person name="Passer A.R."/>
            <person name="Clancey S.A."/>
            <person name="Shea T."/>
            <person name="David-Palma M."/>
            <person name="Averette A.F."/>
            <person name="Boekhout T."/>
            <person name="Porcel B.M."/>
            <person name="Nowrousian M."/>
            <person name="Cuomo C.A."/>
            <person name="Sun S."/>
            <person name="Heitman J."/>
            <person name="Coelho M.A."/>
        </authorList>
    </citation>
    <scope>NUCLEOTIDE SEQUENCE</scope>
    <source>
        <strain evidence="1">CBS 7841</strain>
    </source>
</reference>
<evidence type="ECO:0000313" key="2">
    <source>
        <dbReference type="Proteomes" id="UP000094043"/>
    </source>
</evidence>
<organism evidence="1 2">
    <name type="scientific">Cryptococcus depauperatus CBS 7841</name>
    <dbReference type="NCBI Taxonomy" id="1295531"/>
    <lineage>
        <taxon>Eukaryota</taxon>
        <taxon>Fungi</taxon>
        <taxon>Dikarya</taxon>
        <taxon>Basidiomycota</taxon>
        <taxon>Agaricomycotina</taxon>
        <taxon>Tremellomycetes</taxon>
        <taxon>Tremellales</taxon>
        <taxon>Cryptococcaceae</taxon>
        <taxon>Cryptococcus</taxon>
    </lineage>
</organism>
<protein>
    <submittedName>
        <fullName evidence="1">Uncharacterized protein</fullName>
    </submittedName>
</protein>
<sequence>MSGNWGELPSYEYQSGNSDAYFAGTADRLTNDIKSTLPYCSMQGTQSPLSQVNLSQIANSESVATTIRSCVATHLRSTAHTYGAPDRETLNGVSVGVEPEIVHTNNLSLKVKYHGLVRGRWAPIEEDIYLGRIGDLTKR</sequence>
<name>A0A1E3IA46_9TREE</name>
<dbReference type="RefSeq" id="XP_066067808.1">
    <property type="nucleotide sequence ID" value="XM_066211711.1"/>
</dbReference>
<dbReference type="GeneID" id="91086496"/>
<accession>A0A1E3IA46</accession>
<dbReference type="Proteomes" id="UP000094043">
    <property type="component" value="Chromosome 3"/>
</dbReference>
<keyword evidence="2" id="KW-1185">Reference proteome</keyword>
<dbReference type="KEGG" id="cdep:91086496"/>
<dbReference type="VEuPathDB" id="FungiDB:L203_04739"/>
<dbReference type="EMBL" id="CP143786">
    <property type="protein sequence ID" value="WVN87108.1"/>
    <property type="molecule type" value="Genomic_DNA"/>
</dbReference>